<protein>
    <submittedName>
        <fullName evidence="2">Sigma-70 family RNA polymerase sigma factor</fullName>
    </submittedName>
</protein>
<dbReference type="EMBL" id="SRHY01000025">
    <property type="protein sequence ID" value="TFJ92314.1"/>
    <property type="molecule type" value="Genomic_DNA"/>
</dbReference>
<comment type="caution">
    <text evidence="2">The sequence shown here is derived from an EMBL/GenBank/DDBJ whole genome shotgun (WGS) entry which is preliminary data.</text>
</comment>
<organism evidence="2 3">
    <name type="scientific">Lentibacillus salicampi</name>
    <dbReference type="NCBI Taxonomy" id="175306"/>
    <lineage>
        <taxon>Bacteria</taxon>
        <taxon>Bacillati</taxon>
        <taxon>Bacillota</taxon>
        <taxon>Bacilli</taxon>
        <taxon>Bacillales</taxon>
        <taxon>Bacillaceae</taxon>
        <taxon>Lentibacillus</taxon>
    </lineage>
</organism>
<dbReference type="GO" id="GO:0016987">
    <property type="term" value="F:sigma factor activity"/>
    <property type="evidence" value="ECO:0007669"/>
    <property type="project" value="InterPro"/>
</dbReference>
<dbReference type="CDD" id="cd06171">
    <property type="entry name" value="Sigma70_r4"/>
    <property type="match status" value="1"/>
</dbReference>
<keyword evidence="3" id="KW-1185">Reference proteome</keyword>
<dbReference type="InterPro" id="IPR013324">
    <property type="entry name" value="RNA_pol_sigma_r3/r4-like"/>
</dbReference>
<dbReference type="InterPro" id="IPR014284">
    <property type="entry name" value="RNA_pol_sigma-70_dom"/>
</dbReference>
<dbReference type="SUPFAM" id="SSF88659">
    <property type="entry name" value="Sigma3 and sigma4 domains of RNA polymerase sigma factors"/>
    <property type="match status" value="1"/>
</dbReference>
<dbReference type="GO" id="GO:0003677">
    <property type="term" value="F:DNA binding"/>
    <property type="evidence" value="ECO:0007669"/>
    <property type="project" value="InterPro"/>
</dbReference>
<dbReference type="Pfam" id="PF08281">
    <property type="entry name" value="Sigma70_r4_2"/>
    <property type="match status" value="1"/>
</dbReference>
<evidence type="ECO:0000259" key="1">
    <source>
        <dbReference type="Pfam" id="PF08281"/>
    </source>
</evidence>
<accession>A0A4Y9AD29</accession>
<dbReference type="AlphaFoldDB" id="A0A4Y9AD29"/>
<dbReference type="OrthoDB" id="2942336at2"/>
<dbReference type="InterPro" id="IPR013249">
    <property type="entry name" value="RNA_pol_sigma70_r4_t2"/>
</dbReference>
<feature type="domain" description="RNA polymerase sigma factor 70 region 4 type 2" evidence="1">
    <location>
        <begin position="157"/>
        <end position="208"/>
    </location>
</feature>
<dbReference type="Gene3D" id="1.20.140.160">
    <property type="match status" value="1"/>
</dbReference>
<dbReference type="GO" id="GO:0006352">
    <property type="term" value="P:DNA-templated transcription initiation"/>
    <property type="evidence" value="ECO:0007669"/>
    <property type="project" value="InterPro"/>
</dbReference>
<reference evidence="2 3" key="1">
    <citation type="submission" date="2019-03" db="EMBL/GenBank/DDBJ databases">
        <title>Genome sequence of Lentibacillus salicampi ATCC BAA-719.</title>
        <authorList>
            <person name="Maclea K.S."/>
            <person name="Simoes Junior M."/>
        </authorList>
    </citation>
    <scope>NUCLEOTIDE SEQUENCE [LARGE SCALE GENOMIC DNA]</scope>
    <source>
        <strain evidence="2 3">ATCC BAA-719</strain>
    </source>
</reference>
<dbReference type="NCBIfam" id="TIGR02937">
    <property type="entry name" value="sigma70-ECF"/>
    <property type="match status" value="1"/>
</dbReference>
<gene>
    <name evidence="2" type="ORF">E4U82_13235</name>
</gene>
<evidence type="ECO:0000313" key="3">
    <source>
        <dbReference type="Proteomes" id="UP000298484"/>
    </source>
</evidence>
<dbReference type="Proteomes" id="UP000298484">
    <property type="component" value="Unassembled WGS sequence"/>
</dbReference>
<proteinExistence type="predicted"/>
<name>A0A4Y9AD29_9BACI</name>
<sequence length="223" mass="26266">MVDIFSFHFSLICEVILMEGEQDECIKKFQAFKQSHPKFFQQPIIKSFLQDEVHFELVKQAICSPTQQKVQRVNEAFQSHYGEVRALTYLSNSIYFNAINFDKNRKKHHEREALTLDQPLHEDSKETTHKDMLYHPNPNTADMTACETISDYIEEPQLYQAIQTLTPKQKDILTHKYVHELRNNEMADLFDDSPQNVSKLHRKALQKLEKHLKKGQDNYDHSS</sequence>
<evidence type="ECO:0000313" key="2">
    <source>
        <dbReference type="EMBL" id="TFJ92314.1"/>
    </source>
</evidence>